<reference evidence="1" key="1">
    <citation type="submission" date="2018-06" db="EMBL/GenBank/DDBJ databases">
        <title>SME-4 producing Serratia marcescens from Argentina and comparison with genomes of other SME-producers.</title>
        <authorList>
            <person name="Dabos L."/>
            <person name="Patino Navarrete R."/>
            <person name="Naas T."/>
        </authorList>
    </citation>
    <scope>NUCLEOTIDE SEQUENCE</scope>
    <source>
        <strain evidence="1">163</strain>
    </source>
</reference>
<dbReference type="EMBL" id="MH460878">
    <property type="protein sequence ID" value="AXH01418.1"/>
    <property type="molecule type" value="Genomic_DNA"/>
</dbReference>
<accession>A0A345INJ6</accession>
<sequence length="521" mass="58987">MSDSFLLKDLAENLVPFTAHRVTSSLIWSAEEKADGEALHAACSYLVTPDTPGAVKVFHAERYGGGGIQRNGGGARCGFDGRYQVKGIGANPLVGQGSDWYHSNGELRAEQAIYEALWSEMLAQTLPYGAARTHAILLTDSYTHGDFTRTKGRSRRALLVREPLVRPAHFERTPYFRPKAEYAGQLMHDVQRVKSVLRRLPDYLPVPTAGFSEQAARDPRRRCLEGMYELTKRLARQMAFCRTRFLMLTTSSSNITMDGRVLDFNGLTCLFPSDHRYDFEYQLKFAQLMREPAIIQNSLSELCFYLGKYLFDRPFIAIAQQQVKTYFWHFFQQACCRGYLTLLGIPIDLLSPAETPKPLERLANSFLQLLIHRCRKLYVSAEMAGDESPLERLVVTLIRCSQGHPVPTHDDFSRDARFMGTLRAFSQVNHWLVETCRAQGIDATVIQKGMAQQARLRLRPRPQCGKIQMLNEITALVEANGDDDQRLRQLLTDMRIKAVAFAKETFGGQPLVIPSRRNEPA</sequence>
<organism evidence="1">
    <name type="scientific">Serratia marcescens</name>
    <dbReference type="NCBI Taxonomy" id="615"/>
    <lineage>
        <taxon>Bacteria</taxon>
        <taxon>Pseudomonadati</taxon>
        <taxon>Pseudomonadota</taxon>
        <taxon>Gammaproteobacteria</taxon>
        <taxon>Enterobacterales</taxon>
        <taxon>Yersiniaceae</taxon>
        <taxon>Serratia</taxon>
    </lineage>
</organism>
<dbReference type="RefSeq" id="WP_047025625.1">
    <property type="nucleotide sequence ID" value="NZ_CAMIQF010000001.1"/>
</dbReference>
<evidence type="ECO:0000313" key="1">
    <source>
        <dbReference type="EMBL" id="AXH01418.1"/>
    </source>
</evidence>
<protein>
    <submittedName>
        <fullName evidence="1">MchC protein</fullName>
    </submittedName>
</protein>
<dbReference type="AlphaFoldDB" id="A0A345INJ6"/>
<name>A0A345INJ6_SERMA</name>
<proteinExistence type="predicted"/>